<name>A0A2X2L268_SPHMU</name>
<dbReference type="CDD" id="cd05379">
    <property type="entry name" value="CAP_bacterial"/>
    <property type="match status" value="1"/>
</dbReference>
<dbReference type="Proteomes" id="UP000251241">
    <property type="component" value="Unassembled WGS sequence"/>
</dbReference>
<evidence type="ECO:0000313" key="3">
    <source>
        <dbReference type="EMBL" id="VXC74494.1"/>
    </source>
</evidence>
<dbReference type="GeneID" id="97183174"/>
<evidence type="ECO:0000313" key="2">
    <source>
        <dbReference type="EMBL" id="SPZ88109.1"/>
    </source>
</evidence>
<sequence length="190" mass="21917">MNYLVLAFTLLFTQSIFAQRIVVDHHQATEAYELLNKIRTNPERYKKELKLFNLQKIKRTKLNWNKELAEVAVYRAKDMAKRSYFDHVSPEGYGPNYFIDEAGYQLNPTWLSKRNANNFESIAANRSSATAGIKALIIGKEAPGYHHRTHLLGMDQWNASLYDVGIGYVECKGAKPYESYLVVIIAKHDW</sequence>
<protein>
    <submittedName>
        <fullName evidence="2">Uncharacterized protein, YkwD family</fullName>
    </submittedName>
</protein>
<dbReference type="EMBL" id="UAUU01000009">
    <property type="protein sequence ID" value="SPZ88109.1"/>
    <property type="molecule type" value="Genomic_DNA"/>
</dbReference>
<evidence type="ECO:0000313" key="5">
    <source>
        <dbReference type="Proteomes" id="UP000432350"/>
    </source>
</evidence>
<dbReference type="SUPFAM" id="SSF55797">
    <property type="entry name" value="PR-1-like"/>
    <property type="match status" value="1"/>
</dbReference>
<proteinExistence type="predicted"/>
<organism evidence="2 4">
    <name type="scientific">Sphingobacterium multivorum</name>
    <dbReference type="NCBI Taxonomy" id="28454"/>
    <lineage>
        <taxon>Bacteria</taxon>
        <taxon>Pseudomonadati</taxon>
        <taxon>Bacteroidota</taxon>
        <taxon>Sphingobacteriia</taxon>
        <taxon>Sphingobacteriales</taxon>
        <taxon>Sphingobacteriaceae</taxon>
        <taxon>Sphingobacterium</taxon>
    </lineage>
</organism>
<dbReference type="RefSeq" id="WP_070562622.1">
    <property type="nucleotide sequence ID" value="NZ_CP068086.1"/>
</dbReference>
<evidence type="ECO:0000259" key="1">
    <source>
        <dbReference type="Pfam" id="PF00188"/>
    </source>
</evidence>
<dbReference type="Proteomes" id="UP000432350">
    <property type="component" value="Unassembled WGS sequence"/>
</dbReference>
<gene>
    <name evidence="2" type="ORF">NCTC11343_03298</name>
    <name evidence="3" type="ORF">SPHINGO8BC_150771</name>
</gene>
<dbReference type="Gene3D" id="3.40.33.10">
    <property type="entry name" value="CAP"/>
    <property type="match status" value="1"/>
</dbReference>
<dbReference type="InterPro" id="IPR014044">
    <property type="entry name" value="CAP_dom"/>
</dbReference>
<dbReference type="EMBL" id="CABWMV010000007">
    <property type="protein sequence ID" value="VXC74494.1"/>
    <property type="molecule type" value="Genomic_DNA"/>
</dbReference>
<dbReference type="PANTHER" id="PTHR31157">
    <property type="entry name" value="SCP DOMAIN-CONTAINING PROTEIN"/>
    <property type="match status" value="1"/>
</dbReference>
<evidence type="ECO:0000313" key="4">
    <source>
        <dbReference type="Proteomes" id="UP000251241"/>
    </source>
</evidence>
<feature type="domain" description="SCP" evidence="1">
    <location>
        <begin position="33"/>
        <end position="174"/>
    </location>
</feature>
<dbReference type="InterPro" id="IPR035940">
    <property type="entry name" value="CAP_sf"/>
</dbReference>
<reference evidence="2 4" key="1">
    <citation type="submission" date="2018-06" db="EMBL/GenBank/DDBJ databases">
        <authorList>
            <consortium name="Pathogen Informatics"/>
            <person name="Doyle S."/>
        </authorList>
    </citation>
    <scope>NUCLEOTIDE SEQUENCE [LARGE SCALE GENOMIC DNA]</scope>
    <source>
        <strain evidence="2 4">NCTC11343</strain>
    </source>
</reference>
<dbReference type="Pfam" id="PF00188">
    <property type="entry name" value="CAP"/>
    <property type="match status" value="1"/>
</dbReference>
<dbReference type="PANTHER" id="PTHR31157:SF1">
    <property type="entry name" value="SCP DOMAIN-CONTAINING PROTEIN"/>
    <property type="match status" value="1"/>
</dbReference>
<accession>A0A654B305</accession>
<dbReference type="AlphaFoldDB" id="A0A2X2L268"/>
<accession>A0A2X2L268</accession>
<reference evidence="3 5" key="2">
    <citation type="submission" date="2019-10" db="EMBL/GenBank/DDBJ databases">
        <authorList>
            <person name="Karimi E."/>
        </authorList>
    </citation>
    <scope>NUCLEOTIDE SEQUENCE [LARGE SCALE GENOMIC DNA]</scope>
    <source>
        <strain evidence="3 5">Sphingobacterium sp. 8BC</strain>
    </source>
</reference>